<evidence type="ECO:0000313" key="1">
    <source>
        <dbReference type="EMBL" id="TDH03589.1"/>
    </source>
</evidence>
<keyword evidence="2" id="KW-1185">Reference proteome</keyword>
<dbReference type="AlphaFoldDB" id="A0A484CIK2"/>
<evidence type="ECO:0000313" key="2">
    <source>
        <dbReference type="Proteomes" id="UP000295070"/>
    </source>
</evidence>
<dbReference type="STRING" id="8167.A0A484CIK2"/>
<accession>A0A484CIK2</accession>
<name>A0A484CIK2_PERFV</name>
<protein>
    <submittedName>
        <fullName evidence="1">Uncharacterized protein</fullName>
    </submittedName>
</protein>
<comment type="caution">
    <text evidence="1">The sequence shown here is derived from an EMBL/GenBank/DDBJ whole genome shotgun (WGS) entry which is preliminary data.</text>
</comment>
<sequence length="332" mass="38085">MQLRTHTYDAFRRHARTYLEPAIIHSWTEWQTQKLQMLSVANSVILGGDMRADSPRHSAKYGSYTTMDVQTNEIADIQLVQSNEVGGSSYMEKEGLIRNLDLLHGSGVKLDCIITDRHPQIQKFLRERKITHYYDVWHVAKGLSKKLKQLGKDKDCALVKKWHKSIVNHLYWCATSSVSGTEKVAKWKSLLNHIQDVHSHSDPAFPKCLHPLKASKDHSVVSTRLYLAAMHFNENAERPQWKTAKGKLMYRLLFPKAKRGGYNVKQVKTEPTICYVLDLMRLVFEEIIHDPLPYLDAVQRILVPQDLCAKLDRPSMDDAVAEHVSWFSQGGV</sequence>
<organism evidence="1 2">
    <name type="scientific">Perca flavescens</name>
    <name type="common">American yellow perch</name>
    <name type="synonym">Morone flavescens</name>
    <dbReference type="NCBI Taxonomy" id="8167"/>
    <lineage>
        <taxon>Eukaryota</taxon>
        <taxon>Metazoa</taxon>
        <taxon>Chordata</taxon>
        <taxon>Craniata</taxon>
        <taxon>Vertebrata</taxon>
        <taxon>Euteleostomi</taxon>
        <taxon>Actinopterygii</taxon>
        <taxon>Neopterygii</taxon>
        <taxon>Teleostei</taxon>
        <taxon>Neoteleostei</taxon>
        <taxon>Acanthomorphata</taxon>
        <taxon>Eupercaria</taxon>
        <taxon>Perciformes</taxon>
        <taxon>Percoidei</taxon>
        <taxon>Percidae</taxon>
        <taxon>Percinae</taxon>
        <taxon>Perca</taxon>
    </lineage>
</organism>
<dbReference type="PANTHER" id="PTHR31751">
    <property type="entry name" value="SI:CH211-108C17.2-RELATED-RELATED"/>
    <property type="match status" value="1"/>
</dbReference>
<proteinExistence type="predicted"/>
<gene>
    <name evidence="1" type="ORF">EPR50_G00165080</name>
</gene>
<reference evidence="1 2" key="1">
    <citation type="submission" date="2019-01" db="EMBL/GenBank/DDBJ databases">
        <title>A chromosome-scale genome assembly of the yellow perch, Perca flavescens.</title>
        <authorList>
            <person name="Feron R."/>
            <person name="Morvezen R."/>
            <person name="Bestin A."/>
            <person name="Haffray P."/>
            <person name="Klopp C."/>
            <person name="Zahm M."/>
            <person name="Cabau C."/>
            <person name="Roques C."/>
            <person name="Donnadieu C."/>
            <person name="Bouchez O."/>
            <person name="Christie M."/>
            <person name="Larson W."/>
            <person name="Guiguen Y."/>
        </authorList>
    </citation>
    <scope>NUCLEOTIDE SEQUENCE [LARGE SCALE GENOMIC DNA]</scope>
    <source>
        <strain evidence="1">YP-PL-M2</strain>
        <tissue evidence="1">Blood</tissue>
    </source>
</reference>
<dbReference type="Proteomes" id="UP000295070">
    <property type="component" value="Chromosome 15"/>
</dbReference>
<dbReference type="EMBL" id="SCKG01000015">
    <property type="protein sequence ID" value="TDH03589.1"/>
    <property type="molecule type" value="Genomic_DNA"/>
</dbReference>
<dbReference type="PANTHER" id="PTHR31751:SF44">
    <property type="entry name" value="SI:CH211-211K8.4-RELATED"/>
    <property type="match status" value="1"/>
</dbReference>